<dbReference type="Gene3D" id="3.30.420.40">
    <property type="match status" value="2"/>
</dbReference>
<dbReference type="InterPro" id="IPR022496">
    <property type="entry name" value="T6A_TsaB"/>
</dbReference>
<dbReference type="PANTHER" id="PTHR11735:SF11">
    <property type="entry name" value="TRNA THREONYLCARBAMOYLADENOSINE BIOSYNTHESIS PROTEIN TSAB"/>
    <property type="match status" value="1"/>
</dbReference>
<dbReference type="EMBL" id="JAFMYV010000003">
    <property type="protein sequence ID" value="MBO0936312.1"/>
    <property type="molecule type" value="Genomic_DNA"/>
</dbReference>
<dbReference type="AlphaFoldDB" id="A0A939GC34"/>
<comment type="caution">
    <text evidence="2">The sequence shown here is derived from an EMBL/GenBank/DDBJ whole genome shotgun (WGS) entry which is preliminary data.</text>
</comment>
<protein>
    <submittedName>
        <fullName evidence="2">tRNA (Adenosine(37)-N6)-threonylcarbamoyltransferase complex dimerization subunit type 1 TsaB</fullName>
    </submittedName>
</protein>
<name>A0A939GC34_9BACT</name>
<organism evidence="2 3">
    <name type="scientific">Fibrella rubiginis</name>
    <dbReference type="NCBI Taxonomy" id="2817060"/>
    <lineage>
        <taxon>Bacteria</taxon>
        <taxon>Pseudomonadati</taxon>
        <taxon>Bacteroidota</taxon>
        <taxon>Cytophagia</taxon>
        <taxon>Cytophagales</taxon>
        <taxon>Spirosomataceae</taxon>
        <taxon>Fibrella</taxon>
    </lineage>
</organism>
<dbReference type="Proteomes" id="UP000664034">
    <property type="component" value="Unassembled WGS sequence"/>
</dbReference>
<feature type="domain" description="Gcp-like" evidence="1">
    <location>
        <begin position="32"/>
        <end position="137"/>
    </location>
</feature>
<dbReference type="InterPro" id="IPR000905">
    <property type="entry name" value="Gcp-like_dom"/>
</dbReference>
<dbReference type="GO" id="GO:0002949">
    <property type="term" value="P:tRNA threonylcarbamoyladenosine modification"/>
    <property type="evidence" value="ECO:0007669"/>
    <property type="project" value="InterPro"/>
</dbReference>
<dbReference type="RefSeq" id="WP_207363880.1">
    <property type="nucleotide sequence ID" value="NZ_JAFMYV010000003.1"/>
</dbReference>
<gene>
    <name evidence="2" type="primary">tsaB</name>
    <name evidence="2" type="ORF">J2I47_07105</name>
</gene>
<sequence length="229" mass="24697">MILSLDTSTTVCSVALHTLNGELLGCYELYTERTASSRLTMLVQDVVAHTGRTLADVSAIAVAKGPGSYTGLRIGVSTAKGLCYALDKPLIGINTLAAMTEQIRAFYAPETLFCPMIDARRMEVYCAVYEQGGPELVATNALVLDEASFADLLANNRVVFLGDGSDKARAVLTHSNAIFPDVPVRPSARTVGTLAVEAYADGRFEDLAAFEPYYLKEFMTTRPKQQVSV</sequence>
<accession>A0A939GC34</accession>
<evidence type="ECO:0000259" key="1">
    <source>
        <dbReference type="Pfam" id="PF00814"/>
    </source>
</evidence>
<dbReference type="Pfam" id="PF00814">
    <property type="entry name" value="TsaD"/>
    <property type="match status" value="1"/>
</dbReference>
<dbReference type="PANTHER" id="PTHR11735">
    <property type="entry name" value="TRNA N6-ADENOSINE THREONYLCARBAMOYLTRANSFERASE"/>
    <property type="match status" value="1"/>
</dbReference>
<dbReference type="CDD" id="cd24032">
    <property type="entry name" value="ASKHA_NBD_TsaB"/>
    <property type="match status" value="1"/>
</dbReference>
<evidence type="ECO:0000313" key="3">
    <source>
        <dbReference type="Proteomes" id="UP000664034"/>
    </source>
</evidence>
<proteinExistence type="predicted"/>
<dbReference type="GO" id="GO:0005829">
    <property type="term" value="C:cytosol"/>
    <property type="evidence" value="ECO:0007669"/>
    <property type="project" value="TreeGrafter"/>
</dbReference>
<dbReference type="SUPFAM" id="SSF53067">
    <property type="entry name" value="Actin-like ATPase domain"/>
    <property type="match status" value="2"/>
</dbReference>
<keyword evidence="3" id="KW-1185">Reference proteome</keyword>
<dbReference type="NCBIfam" id="TIGR03725">
    <property type="entry name" value="T6A_YeaZ"/>
    <property type="match status" value="1"/>
</dbReference>
<evidence type="ECO:0000313" key="2">
    <source>
        <dbReference type="EMBL" id="MBO0936312.1"/>
    </source>
</evidence>
<reference evidence="2" key="1">
    <citation type="submission" date="2021-03" db="EMBL/GenBank/DDBJ databases">
        <title>Fibrella sp. HMF5335 genome sequencing and assembly.</title>
        <authorList>
            <person name="Kang H."/>
            <person name="Kim H."/>
            <person name="Bae S."/>
            <person name="Joh K."/>
        </authorList>
    </citation>
    <scope>NUCLEOTIDE SEQUENCE</scope>
    <source>
        <strain evidence="2">HMF5335</strain>
    </source>
</reference>
<dbReference type="InterPro" id="IPR043129">
    <property type="entry name" value="ATPase_NBD"/>
</dbReference>